<protein>
    <recommendedName>
        <fullName evidence="4">Flagellar protein</fullName>
    </recommendedName>
</protein>
<gene>
    <name evidence="2" type="ORF">DVT68_00125</name>
</gene>
<comment type="caution">
    <text evidence="2">The sequence shown here is derived from an EMBL/GenBank/DDBJ whole genome shotgun (WGS) entry which is preliminary data.</text>
</comment>
<keyword evidence="1" id="KW-0812">Transmembrane</keyword>
<dbReference type="RefSeq" id="WP_114823052.1">
    <property type="nucleotide sequence ID" value="NZ_QQSY01000001.1"/>
</dbReference>
<dbReference type="AlphaFoldDB" id="A0A370KB90"/>
<reference evidence="2 3" key="1">
    <citation type="submission" date="2018-07" db="EMBL/GenBank/DDBJ databases">
        <title>Dyella solisilvae sp. nov., isolated from the pine and broad-leaved mixed forest soil.</title>
        <authorList>
            <person name="Gao Z."/>
            <person name="Qiu L."/>
        </authorList>
    </citation>
    <scope>NUCLEOTIDE SEQUENCE [LARGE SCALE GENOMIC DNA]</scope>
    <source>
        <strain evidence="2 3">DHG54</strain>
    </source>
</reference>
<sequence>MMLLSLPAGASSAAIPYRTAPVVSAGSIALSMSVVVLVMVALVALVLIARRRGWLGKLGVNGIEAGRAPLELRASRRLSVHSTAHVLSYQGREFLIVESVRHTATSISPIGDADPDQEGAP</sequence>
<dbReference type="EMBL" id="QQSY01000001">
    <property type="protein sequence ID" value="RDI99310.1"/>
    <property type="molecule type" value="Genomic_DNA"/>
</dbReference>
<keyword evidence="3" id="KW-1185">Reference proteome</keyword>
<organism evidence="2 3">
    <name type="scientific">Dyella solisilvae</name>
    <dbReference type="NCBI Taxonomy" id="1920168"/>
    <lineage>
        <taxon>Bacteria</taxon>
        <taxon>Pseudomonadati</taxon>
        <taxon>Pseudomonadota</taxon>
        <taxon>Gammaproteobacteria</taxon>
        <taxon>Lysobacterales</taxon>
        <taxon>Rhodanobacteraceae</taxon>
        <taxon>Dyella</taxon>
    </lineage>
</organism>
<dbReference type="OrthoDB" id="9967644at2"/>
<accession>A0A370KB90</accession>
<evidence type="ECO:0000313" key="2">
    <source>
        <dbReference type="EMBL" id="RDI99310.1"/>
    </source>
</evidence>
<evidence type="ECO:0000256" key="1">
    <source>
        <dbReference type="SAM" id="Phobius"/>
    </source>
</evidence>
<keyword evidence="1" id="KW-0472">Membrane</keyword>
<evidence type="ECO:0000313" key="3">
    <source>
        <dbReference type="Proteomes" id="UP000254711"/>
    </source>
</evidence>
<evidence type="ECO:0008006" key="4">
    <source>
        <dbReference type="Google" id="ProtNLM"/>
    </source>
</evidence>
<dbReference type="Proteomes" id="UP000254711">
    <property type="component" value="Unassembled WGS sequence"/>
</dbReference>
<keyword evidence="1" id="KW-1133">Transmembrane helix</keyword>
<feature type="transmembrane region" description="Helical" evidence="1">
    <location>
        <begin position="24"/>
        <end position="48"/>
    </location>
</feature>
<proteinExistence type="predicted"/>
<name>A0A370KB90_9GAMM</name>